<dbReference type="InterPro" id="IPR017853">
    <property type="entry name" value="GH"/>
</dbReference>
<evidence type="ECO:0000259" key="4">
    <source>
        <dbReference type="Pfam" id="PF00150"/>
    </source>
</evidence>
<comment type="caution">
    <text evidence="5">The sequence shown here is derived from an EMBL/GenBank/DDBJ whole genome shotgun (WGS) entry which is preliminary data.</text>
</comment>
<evidence type="ECO:0000256" key="2">
    <source>
        <dbReference type="ARBA" id="ARBA00023295"/>
    </source>
</evidence>
<dbReference type="GO" id="GO:0000272">
    <property type="term" value="P:polysaccharide catabolic process"/>
    <property type="evidence" value="ECO:0007669"/>
    <property type="project" value="InterPro"/>
</dbReference>
<proteinExistence type="inferred from homology"/>
<dbReference type="GO" id="GO:0004553">
    <property type="term" value="F:hydrolase activity, hydrolyzing O-glycosyl compounds"/>
    <property type="evidence" value="ECO:0007669"/>
    <property type="project" value="InterPro"/>
</dbReference>
<dbReference type="PANTHER" id="PTHR12631">
    <property type="entry name" value="ALPHA-L-IDURONIDASE"/>
    <property type="match status" value="1"/>
</dbReference>
<comment type="similarity">
    <text evidence="3">Belongs to the glycosyl hydrolase 5 (cellulase A) family.</text>
</comment>
<evidence type="ECO:0000313" key="6">
    <source>
        <dbReference type="Proteomes" id="UP000535543"/>
    </source>
</evidence>
<dbReference type="InterPro" id="IPR001547">
    <property type="entry name" value="Glyco_hydro_5"/>
</dbReference>
<gene>
    <name evidence="5" type="ORF">FGL95_22370</name>
</gene>
<dbReference type="PANTHER" id="PTHR12631:SF10">
    <property type="entry name" value="BETA-XYLOSIDASE-LIKE PROTEIN-RELATED"/>
    <property type="match status" value="1"/>
</dbReference>
<evidence type="ECO:0000256" key="3">
    <source>
        <dbReference type="RuleBase" id="RU361153"/>
    </source>
</evidence>
<keyword evidence="6" id="KW-1185">Reference proteome</keyword>
<dbReference type="Gene3D" id="3.20.20.80">
    <property type="entry name" value="Glycosidases"/>
    <property type="match status" value="1"/>
</dbReference>
<dbReference type="RefSeq" id="WP_169590948.1">
    <property type="nucleotide sequence ID" value="NZ_VCQU01000008.1"/>
</dbReference>
<feature type="domain" description="Glycoside hydrolase family 5" evidence="4">
    <location>
        <begin position="20"/>
        <end position="255"/>
    </location>
</feature>
<keyword evidence="1 3" id="KW-0378">Hydrolase</keyword>
<protein>
    <recommendedName>
        <fullName evidence="4">Glycoside hydrolase family 5 domain-containing protein</fullName>
    </recommendedName>
</protein>
<dbReference type="InterPro" id="IPR051923">
    <property type="entry name" value="Glycosyl_Hydrolase_39"/>
</dbReference>
<accession>A0A848KQ97</accession>
<evidence type="ECO:0000256" key="1">
    <source>
        <dbReference type="ARBA" id="ARBA00022801"/>
    </source>
</evidence>
<dbReference type="Proteomes" id="UP000535543">
    <property type="component" value="Unassembled WGS sequence"/>
</dbReference>
<reference evidence="5 6" key="2">
    <citation type="submission" date="2020-06" db="EMBL/GenBank/DDBJ databases">
        <title>Antribacter stalactiti gen. nov., sp. nov., a new member of the family Nacardiaceae isolated from a cave.</title>
        <authorList>
            <person name="Kim I.S."/>
        </authorList>
    </citation>
    <scope>NUCLEOTIDE SEQUENCE [LARGE SCALE GENOMIC DNA]</scope>
    <source>
        <strain evidence="5 6">YC2-7</strain>
    </source>
</reference>
<organism evidence="5 6">
    <name type="scientific">Antrihabitans stalactiti</name>
    <dbReference type="NCBI Taxonomy" id="2584121"/>
    <lineage>
        <taxon>Bacteria</taxon>
        <taxon>Bacillati</taxon>
        <taxon>Actinomycetota</taxon>
        <taxon>Actinomycetes</taxon>
        <taxon>Mycobacteriales</taxon>
        <taxon>Nocardiaceae</taxon>
        <taxon>Antrihabitans</taxon>
    </lineage>
</organism>
<sequence>MAPGLVGVTAVTTTGAAAASQTRDFQAVTNARFKAVRLSIEWPDVENVKGVFNWATTDQKVNAAAAAGLNILGLLTYTPAWAATAEGRNFIHPAPADPATFANFVKLAAQRYKGSIKNWEIWNEPNIQASFAPKPDPAKYTTMLKLSYAAIKAVDSSATVISGGLSPSMDDGTNISPYMFVQYMYWWGAKGSLDGLGIHPYSAPGLLSQGADWNSSKNAITVINWLLTAFGDGGRRLWTTEFGAPTSATQPYGVTEARQSEILVDGINYLRSLPNAGPIFLFDFRDLNTGSPNVEFNFGLVRTDYSPKPSLAAVQAMLGA</sequence>
<evidence type="ECO:0000313" key="5">
    <source>
        <dbReference type="EMBL" id="NMN97787.1"/>
    </source>
</evidence>
<dbReference type="EMBL" id="VCQU01000008">
    <property type="protein sequence ID" value="NMN97787.1"/>
    <property type="molecule type" value="Genomic_DNA"/>
</dbReference>
<name>A0A848KQ97_9NOCA</name>
<dbReference type="SUPFAM" id="SSF51445">
    <property type="entry name" value="(Trans)glycosidases"/>
    <property type="match status" value="1"/>
</dbReference>
<dbReference type="Pfam" id="PF00150">
    <property type="entry name" value="Cellulase"/>
    <property type="match status" value="1"/>
</dbReference>
<keyword evidence="2 3" id="KW-0326">Glycosidase</keyword>
<dbReference type="AlphaFoldDB" id="A0A848KQ97"/>
<reference evidence="5 6" key="1">
    <citation type="submission" date="2019-05" db="EMBL/GenBank/DDBJ databases">
        <authorList>
            <person name="Lee S.D."/>
        </authorList>
    </citation>
    <scope>NUCLEOTIDE SEQUENCE [LARGE SCALE GENOMIC DNA]</scope>
    <source>
        <strain evidence="5 6">YC2-7</strain>
    </source>
</reference>